<sequence length="81" mass="9152">MSNSIKIKMKKEEFKIKVAFKFKDGLEHVVDYGENPTGGGDFLGYITSVKGTKTPIEIVHDDEAITKRTWDELSSIEFILS</sequence>
<reference evidence="2" key="1">
    <citation type="journal article" date="2019" name="Int. J. Syst. Evol. Microbiol.">
        <title>The Global Catalogue of Microorganisms (GCM) 10K type strain sequencing project: providing services to taxonomists for standard genome sequencing and annotation.</title>
        <authorList>
            <consortium name="The Broad Institute Genomics Platform"/>
            <consortium name="The Broad Institute Genome Sequencing Center for Infectious Disease"/>
            <person name="Wu L."/>
            <person name="Ma J."/>
        </authorList>
    </citation>
    <scope>NUCLEOTIDE SEQUENCE [LARGE SCALE GENOMIC DNA]</scope>
    <source>
        <strain evidence="2">CGMCC 1.7693</strain>
    </source>
</reference>
<comment type="caution">
    <text evidence="1">The sequence shown here is derived from an EMBL/GenBank/DDBJ whole genome shotgun (WGS) entry which is preliminary data.</text>
</comment>
<dbReference type="RefSeq" id="WP_188736043.1">
    <property type="nucleotide sequence ID" value="NZ_BMLW01000011.1"/>
</dbReference>
<accession>A0ABQ2NZ72</accession>
<keyword evidence="2" id="KW-1185">Reference proteome</keyword>
<name>A0ABQ2NZ72_9BACI</name>
<protein>
    <submittedName>
        <fullName evidence="1">Uncharacterized protein</fullName>
    </submittedName>
</protein>
<dbReference type="EMBL" id="BMLW01000011">
    <property type="protein sequence ID" value="GGP14224.1"/>
    <property type="molecule type" value="Genomic_DNA"/>
</dbReference>
<organism evidence="1 2">
    <name type="scientific">Oceanobacillus neutriphilus</name>
    <dbReference type="NCBI Taxonomy" id="531815"/>
    <lineage>
        <taxon>Bacteria</taxon>
        <taxon>Bacillati</taxon>
        <taxon>Bacillota</taxon>
        <taxon>Bacilli</taxon>
        <taxon>Bacillales</taxon>
        <taxon>Bacillaceae</taxon>
        <taxon>Oceanobacillus</taxon>
    </lineage>
</organism>
<evidence type="ECO:0000313" key="2">
    <source>
        <dbReference type="Proteomes" id="UP000641206"/>
    </source>
</evidence>
<proteinExistence type="predicted"/>
<gene>
    <name evidence="1" type="ORF">GCM10011346_37510</name>
</gene>
<dbReference type="Proteomes" id="UP000641206">
    <property type="component" value="Unassembled WGS sequence"/>
</dbReference>
<evidence type="ECO:0000313" key="1">
    <source>
        <dbReference type="EMBL" id="GGP14224.1"/>
    </source>
</evidence>